<reference evidence="1" key="2">
    <citation type="journal article" date="2020" name="Nat. Commun.">
        <title>Large-scale genome sequencing of mycorrhizal fungi provides insights into the early evolution of symbiotic traits.</title>
        <authorList>
            <person name="Miyauchi S."/>
            <person name="Kiss E."/>
            <person name="Kuo A."/>
            <person name="Drula E."/>
            <person name="Kohler A."/>
            <person name="Sanchez-Garcia M."/>
            <person name="Morin E."/>
            <person name="Andreopoulos B."/>
            <person name="Barry K.W."/>
            <person name="Bonito G."/>
            <person name="Buee M."/>
            <person name="Carver A."/>
            <person name="Chen C."/>
            <person name="Cichocki N."/>
            <person name="Clum A."/>
            <person name="Culley D."/>
            <person name="Crous P.W."/>
            <person name="Fauchery L."/>
            <person name="Girlanda M."/>
            <person name="Hayes R.D."/>
            <person name="Keri Z."/>
            <person name="LaButti K."/>
            <person name="Lipzen A."/>
            <person name="Lombard V."/>
            <person name="Magnuson J."/>
            <person name="Maillard F."/>
            <person name="Murat C."/>
            <person name="Nolan M."/>
            <person name="Ohm R.A."/>
            <person name="Pangilinan J."/>
            <person name="Pereira M.F."/>
            <person name="Perotto S."/>
            <person name="Peter M."/>
            <person name="Pfister S."/>
            <person name="Riley R."/>
            <person name="Sitrit Y."/>
            <person name="Stielow J.B."/>
            <person name="Szollosi G."/>
            <person name="Zifcakova L."/>
            <person name="Stursova M."/>
            <person name="Spatafora J.W."/>
            <person name="Tedersoo L."/>
            <person name="Vaario L.M."/>
            <person name="Yamada A."/>
            <person name="Yan M."/>
            <person name="Wang P."/>
            <person name="Xu J."/>
            <person name="Bruns T."/>
            <person name="Baldrian P."/>
            <person name="Vilgalys R."/>
            <person name="Dunand C."/>
            <person name="Henrissat B."/>
            <person name="Grigoriev I.V."/>
            <person name="Hibbett D."/>
            <person name="Nagy L.G."/>
            <person name="Martin F.M."/>
        </authorList>
    </citation>
    <scope>NUCLEOTIDE SEQUENCE</scope>
    <source>
        <strain evidence="1">P2</strain>
    </source>
</reference>
<comment type="caution">
    <text evidence="1">The sequence shown here is derived from an EMBL/GenBank/DDBJ whole genome shotgun (WGS) entry which is preliminary data.</text>
</comment>
<proteinExistence type="predicted"/>
<reference evidence="1" key="1">
    <citation type="submission" date="2019-10" db="EMBL/GenBank/DDBJ databases">
        <authorList>
            <consortium name="DOE Joint Genome Institute"/>
            <person name="Kuo A."/>
            <person name="Miyauchi S."/>
            <person name="Kiss E."/>
            <person name="Drula E."/>
            <person name="Kohler A."/>
            <person name="Sanchez-Garcia M."/>
            <person name="Andreopoulos B."/>
            <person name="Barry K.W."/>
            <person name="Bonito G."/>
            <person name="Buee M."/>
            <person name="Carver A."/>
            <person name="Chen C."/>
            <person name="Cichocki N."/>
            <person name="Clum A."/>
            <person name="Culley D."/>
            <person name="Crous P.W."/>
            <person name="Fauchery L."/>
            <person name="Girlanda M."/>
            <person name="Hayes R."/>
            <person name="Keri Z."/>
            <person name="Labutti K."/>
            <person name="Lipzen A."/>
            <person name="Lombard V."/>
            <person name="Magnuson J."/>
            <person name="Maillard F."/>
            <person name="Morin E."/>
            <person name="Murat C."/>
            <person name="Nolan M."/>
            <person name="Ohm R."/>
            <person name="Pangilinan J."/>
            <person name="Pereira M."/>
            <person name="Perotto S."/>
            <person name="Peter M."/>
            <person name="Riley R."/>
            <person name="Sitrit Y."/>
            <person name="Stielow B."/>
            <person name="Szollosi G."/>
            <person name="Zifcakova L."/>
            <person name="Stursova M."/>
            <person name="Spatafora J.W."/>
            <person name="Tedersoo L."/>
            <person name="Vaario L.-M."/>
            <person name="Yamada A."/>
            <person name="Yan M."/>
            <person name="Wang P."/>
            <person name="Xu J."/>
            <person name="Bruns T."/>
            <person name="Baldrian P."/>
            <person name="Vilgalys R."/>
            <person name="Henrissat B."/>
            <person name="Grigoriev I.V."/>
            <person name="Hibbett D."/>
            <person name="Nagy L.G."/>
            <person name="Martin F.M."/>
        </authorList>
    </citation>
    <scope>NUCLEOTIDE SEQUENCE</scope>
    <source>
        <strain evidence="1">P2</strain>
    </source>
</reference>
<evidence type="ECO:0000313" key="1">
    <source>
        <dbReference type="EMBL" id="KAF9646322.1"/>
    </source>
</evidence>
<sequence>STKEDNDLGRRSPDPRHDDHRHHRHHNHHGHPKGHGGDKVIIKGDDNNVSVHARSQAARHQDHDHSQEYAETATHGRHQHHVHTRKYIPRHQPHHSGSSADHVEYSKSSHHGGQDRTEKHPRSVLINSVEGEEKYLVPDDYHGQRVTVIEGDGISKVLTKAKRGNPGIEGVPGSVEIMSQSTKSEDGQRIASLVLVHPDSTMAEFGDSTFILNASESNNTQLYLVALNTTNSGVQGEDIPVALKVPVFNPDSASMEGYCATYDPQPPAPAPLSAEPCFYDEPTGPHKSQVFAYTPSTSVIRPMWFSGETDDEDSLDDPSSNSTGKPDATVDPKTPLSGDMTSITDIGDFGNSTAPASSIASFDNSTGIDEGLTGSGSGNDSMIPSADDFAAKARNVTLIFTPAAPIIPADSRTSPEDLPDLDETPLGNNNSTDTDTSTSPLTSNASGHFNNTETGWTGSSDDGGPPAASMPLPHSVPSQTVSPAAIPSESGTPGEGKDLNVVMVGVARDDPSAGVGAQDTSMKAVSTAPYKWKFDREHS</sequence>
<keyword evidence="2" id="KW-1185">Reference proteome</keyword>
<protein>
    <submittedName>
        <fullName evidence="1">Uncharacterized protein</fullName>
    </submittedName>
</protein>
<evidence type="ECO:0000313" key="2">
    <source>
        <dbReference type="Proteomes" id="UP000886501"/>
    </source>
</evidence>
<accession>A0ACB6Z9V3</accession>
<name>A0ACB6Z9V3_THEGA</name>
<dbReference type="Proteomes" id="UP000886501">
    <property type="component" value="Unassembled WGS sequence"/>
</dbReference>
<dbReference type="EMBL" id="MU118061">
    <property type="protein sequence ID" value="KAF9646322.1"/>
    <property type="molecule type" value="Genomic_DNA"/>
</dbReference>
<gene>
    <name evidence="1" type="ORF">BDM02DRAFT_3118824</name>
</gene>
<organism evidence="1 2">
    <name type="scientific">Thelephora ganbajun</name>
    <name type="common">Ganba fungus</name>
    <dbReference type="NCBI Taxonomy" id="370292"/>
    <lineage>
        <taxon>Eukaryota</taxon>
        <taxon>Fungi</taxon>
        <taxon>Dikarya</taxon>
        <taxon>Basidiomycota</taxon>
        <taxon>Agaricomycotina</taxon>
        <taxon>Agaricomycetes</taxon>
        <taxon>Thelephorales</taxon>
        <taxon>Thelephoraceae</taxon>
        <taxon>Thelephora</taxon>
    </lineage>
</organism>
<feature type="non-terminal residue" evidence="1">
    <location>
        <position position="1"/>
    </location>
</feature>